<protein>
    <recommendedName>
        <fullName evidence="1">NACHT domain-containing protein</fullName>
    </recommendedName>
</protein>
<comment type="caution">
    <text evidence="2">The sequence shown here is derived from an EMBL/GenBank/DDBJ whole genome shotgun (WGS) entry which is preliminary data.</text>
</comment>
<dbReference type="SMART" id="SM00382">
    <property type="entry name" value="AAA"/>
    <property type="match status" value="1"/>
</dbReference>
<dbReference type="AlphaFoldDB" id="A0A919Q9Y2"/>
<dbReference type="InterPro" id="IPR003593">
    <property type="entry name" value="AAA+_ATPase"/>
</dbReference>
<dbReference type="Pfam" id="PF04471">
    <property type="entry name" value="Mrr_cat"/>
    <property type="match status" value="1"/>
</dbReference>
<dbReference type="GO" id="GO:0003677">
    <property type="term" value="F:DNA binding"/>
    <property type="evidence" value="ECO:0007669"/>
    <property type="project" value="InterPro"/>
</dbReference>
<evidence type="ECO:0000313" key="3">
    <source>
        <dbReference type="Proteomes" id="UP000640052"/>
    </source>
</evidence>
<feature type="domain" description="NACHT" evidence="1">
    <location>
        <begin position="342"/>
        <end position="474"/>
    </location>
</feature>
<dbReference type="SUPFAM" id="SSF52540">
    <property type="entry name" value="P-loop containing nucleoside triphosphate hydrolases"/>
    <property type="match status" value="1"/>
</dbReference>
<dbReference type="Pfam" id="PF05729">
    <property type="entry name" value="NACHT"/>
    <property type="match status" value="1"/>
</dbReference>
<sequence length="1070" mass="120140">MKPVQITLVARDNNEKGTVLTGLAGDFFHCLGYDEFTYDIPRSGREIDIVGTHRHEDVFLIAECKAKKSPSGGDEINKFYGALDAERRQSGKNIVGYFIALNGFTGSAIAQEGDMREKRVMLIDGEKVAKELMNGGVVVPVERVTESVTRMLEKAGISHRIDVSIKLIGHPGGWAWLAYSEINHQRTYACLLHADGRPLPVSSCREIYEIASAQKIEGFNLPLVNELIAFDAAFTSEESMQRYRDYLLREYGYITLEGLPADHEVGARTFNLEDLYVDLSLSDPEKSHRGVERIRAQRWARSEDEVEIDPDDEINEVPRLSFELADPNDTNEFIRQILDSHPRVAILGSPGSGKTTLLKRLAIHYARPVERRDPSWDLPTEDWFPVVVKCRQLGAAAELPIIEVISALAAKAEMPELAPVFIEAVRKTLRDGKLLLLVDGLDEIRDSSKRQIFVSQLRTFLATYPNVKLVLTSRETGYRIVASSVLSICKIYTVAHLSPNSISQLTVLWHRQVLRDMPGVEKEARALAEAIISTDRVYRLAVNPLLLTTLLLVRRWVGHLPRRRSVLYDKAIDVLLMTWNVEGHEPIEREEAIPQLAYAAYRMMDAGKTSVSSHELSVYFKEARRDLPEELSYATLSVGEFIQRVEERSSLLVLSGHSLEDGVIREMYEFKHLTFQEYLAATAIAFGYLPADIADQSVVDIIGDRFGSDSWREVISLTAVLGRRNGPTIINRLVELIESSIPRISGDDQRDLPESVYIGSLISCLEDEVSLTPALVRTAIDCCLAHIDMVGQERFPDALFNGKYEEDLRSACLDEMQAFSPSVSVAGSVLGVLCSYRLDENEDTTAVTREWLKEKLRSESSEREKLEAAAFMMIVSYSGEHRSFRKPVSGGFRAARQPFVHAEGLHLIINELLSSQLGLPVTYMYVWSLCWGVRQAKIDPSLLSALQRRLIEIWYTNDSEYLRRQISWFLEVSPKGALGDIAVPFDGLRDLIESELGNGGYGNSFRNWGALFVGYYTGSLSAQEIVDAAVPRIGERWIFHIDAWKEVAAALGPLGDPIAQAVEEKKKRER</sequence>
<evidence type="ECO:0000313" key="2">
    <source>
        <dbReference type="EMBL" id="GIH24926.1"/>
    </source>
</evidence>
<dbReference type="PROSITE" id="PS50837">
    <property type="entry name" value="NACHT"/>
    <property type="match status" value="1"/>
</dbReference>
<gene>
    <name evidence="2" type="ORF">Aph01nite_32360</name>
</gene>
<dbReference type="PANTHER" id="PTHR46844">
    <property type="entry name" value="SLR5058 PROTEIN"/>
    <property type="match status" value="1"/>
</dbReference>
<dbReference type="Gene3D" id="3.40.50.300">
    <property type="entry name" value="P-loop containing nucleotide triphosphate hydrolases"/>
    <property type="match status" value="1"/>
</dbReference>
<reference evidence="2" key="1">
    <citation type="submission" date="2021-01" db="EMBL/GenBank/DDBJ databases">
        <title>Whole genome shotgun sequence of Acrocarpospora phusangensis NBRC 108782.</title>
        <authorList>
            <person name="Komaki H."/>
            <person name="Tamura T."/>
        </authorList>
    </citation>
    <scope>NUCLEOTIDE SEQUENCE</scope>
    <source>
        <strain evidence="2">NBRC 108782</strain>
    </source>
</reference>
<dbReference type="SUPFAM" id="SSF52980">
    <property type="entry name" value="Restriction endonuclease-like"/>
    <property type="match status" value="1"/>
</dbReference>
<dbReference type="GO" id="GO:0004519">
    <property type="term" value="F:endonuclease activity"/>
    <property type="evidence" value="ECO:0007669"/>
    <property type="project" value="InterPro"/>
</dbReference>
<dbReference type="GO" id="GO:0009307">
    <property type="term" value="P:DNA restriction-modification system"/>
    <property type="evidence" value="ECO:0007669"/>
    <property type="project" value="InterPro"/>
</dbReference>
<dbReference type="EMBL" id="BOOA01000023">
    <property type="protein sequence ID" value="GIH24926.1"/>
    <property type="molecule type" value="Genomic_DNA"/>
</dbReference>
<name>A0A919Q9Y2_9ACTN</name>
<dbReference type="PANTHER" id="PTHR46844:SF1">
    <property type="entry name" value="SLR5058 PROTEIN"/>
    <property type="match status" value="1"/>
</dbReference>
<accession>A0A919Q9Y2</accession>
<keyword evidence="3" id="KW-1185">Reference proteome</keyword>
<dbReference type="InterPro" id="IPR027417">
    <property type="entry name" value="P-loop_NTPase"/>
</dbReference>
<organism evidence="2 3">
    <name type="scientific">Acrocarpospora phusangensis</name>
    <dbReference type="NCBI Taxonomy" id="1070424"/>
    <lineage>
        <taxon>Bacteria</taxon>
        <taxon>Bacillati</taxon>
        <taxon>Actinomycetota</taxon>
        <taxon>Actinomycetes</taxon>
        <taxon>Streptosporangiales</taxon>
        <taxon>Streptosporangiaceae</taxon>
        <taxon>Acrocarpospora</taxon>
    </lineage>
</organism>
<dbReference type="InterPro" id="IPR007111">
    <property type="entry name" value="NACHT_NTPase"/>
</dbReference>
<dbReference type="InterPro" id="IPR011335">
    <property type="entry name" value="Restrct_endonuc-II-like"/>
</dbReference>
<evidence type="ECO:0000259" key="1">
    <source>
        <dbReference type="PROSITE" id="PS50837"/>
    </source>
</evidence>
<dbReference type="Proteomes" id="UP000640052">
    <property type="component" value="Unassembled WGS sequence"/>
</dbReference>
<dbReference type="InterPro" id="IPR007560">
    <property type="entry name" value="Restrct_endonuc_IV_Mrr"/>
</dbReference>
<proteinExistence type="predicted"/>
<dbReference type="RefSeq" id="WP_204041661.1">
    <property type="nucleotide sequence ID" value="NZ_BOOA01000023.1"/>
</dbReference>